<keyword evidence="6 11" id="KW-0028">Amino-acid biosynthesis</keyword>
<keyword evidence="8 11" id="KW-0663">Pyridoxal phosphate</keyword>
<dbReference type="InterPro" id="IPR005861">
    <property type="entry name" value="HisP_aminotrans"/>
</dbReference>
<feature type="domain" description="Aminotransferase class I/classII large" evidence="12">
    <location>
        <begin position="34"/>
        <end position="357"/>
    </location>
</feature>
<dbReference type="PANTHER" id="PTHR42885:SF2">
    <property type="entry name" value="HISTIDINOL-PHOSPHATE AMINOTRANSFERASE"/>
    <property type="match status" value="1"/>
</dbReference>
<evidence type="ECO:0000256" key="1">
    <source>
        <dbReference type="ARBA" id="ARBA00001933"/>
    </source>
</evidence>
<keyword evidence="7 11" id="KW-0808">Transferase</keyword>
<dbReference type="UniPathway" id="UPA00031">
    <property type="reaction ID" value="UER00012"/>
</dbReference>
<dbReference type="Gene3D" id="3.90.1150.10">
    <property type="entry name" value="Aspartate Aminotransferase, domain 1"/>
    <property type="match status" value="1"/>
</dbReference>
<evidence type="ECO:0000256" key="11">
    <source>
        <dbReference type="HAMAP-Rule" id="MF_01023"/>
    </source>
</evidence>
<dbReference type="Pfam" id="PF00155">
    <property type="entry name" value="Aminotran_1_2"/>
    <property type="match status" value="1"/>
</dbReference>
<evidence type="ECO:0000256" key="4">
    <source>
        <dbReference type="ARBA" id="ARBA00011738"/>
    </source>
</evidence>
<gene>
    <name evidence="11" type="primary">hisC</name>
    <name evidence="13" type="ORF">CDEE_0235</name>
</gene>
<dbReference type="Proteomes" id="UP000011686">
    <property type="component" value="Chromosome"/>
</dbReference>
<accession>M1LTA2</accession>
<dbReference type="eggNOG" id="COG0079">
    <property type="taxonomic scope" value="Bacteria"/>
</dbReference>
<dbReference type="InterPro" id="IPR004839">
    <property type="entry name" value="Aminotransferase_I/II_large"/>
</dbReference>
<comment type="similarity">
    <text evidence="3 11">Belongs to the class-II pyridoxal-phosphate-dependent aminotransferase family. Histidinol-phosphate aminotransferase subfamily.</text>
</comment>
<dbReference type="InterPro" id="IPR015424">
    <property type="entry name" value="PyrdxlP-dep_Trfase"/>
</dbReference>
<dbReference type="GO" id="GO:0030170">
    <property type="term" value="F:pyridoxal phosphate binding"/>
    <property type="evidence" value="ECO:0007669"/>
    <property type="project" value="InterPro"/>
</dbReference>
<keyword evidence="14" id="KW-1185">Reference proteome</keyword>
<dbReference type="STRING" id="1208918.CDEE_0235"/>
<evidence type="ECO:0000256" key="2">
    <source>
        <dbReference type="ARBA" id="ARBA00005011"/>
    </source>
</evidence>
<keyword evidence="9 11" id="KW-0368">Histidine biosynthesis</keyword>
<dbReference type="EC" id="2.6.1.9" evidence="11"/>
<dbReference type="CDD" id="cd00609">
    <property type="entry name" value="AAT_like"/>
    <property type="match status" value="1"/>
</dbReference>
<dbReference type="SUPFAM" id="SSF53383">
    <property type="entry name" value="PLP-dependent transferases"/>
    <property type="match status" value="1"/>
</dbReference>
<dbReference type="GO" id="GO:0004400">
    <property type="term" value="F:histidinol-phosphate transaminase activity"/>
    <property type="evidence" value="ECO:0007669"/>
    <property type="project" value="UniProtKB-UniRule"/>
</dbReference>
<evidence type="ECO:0000313" key="14">
    <source>
        <dbReference type="Proteomes" id="UP000011686"/>
    </source>
</evidence>
<organism evidence="13 14">
    <name type="scientific">Candidatus Kinetoplastidibacterium crithidiae TCC036E</name>
    <dbReference type="NCBI Taxonomy" id="1208918"/>
    <lineage>
        <taxon>Bacteria</taxon>
        <taxon>Pseudomonadati</taxon>
        <taxon>Pseudomonadota</taxon>
        <taxon>Betaproteobacteria</taxon>
        <taxon>Candidatus Kinetoplastidibacterium</taxon>
    </lineage>
</organism>
<dbReference type="NCBIfam" id="TIGR01141">
    <property type="entry name" value="hisC"/>
    <property type="match status" value="1"/>
</dbReference>
<dbReference type="AlphaFoldDB" id="M1LTA2"/>
<comment type="subunit">
    <text evidence="4 11">Homodimer.</text>
</comment>
<protein>
    <recommendedName>
        <fullName evidence="11">Histidinol-phosphate aminotransferase</fullName>
        <ecNumber evidence="11">2.6.1.9</ecNumber>
    </recommendedName>
    <alternativeName>
        <fullName evidence="11">Imidazole acetol-phosphate transaminase</fullName>
    </alternativeName>
</protein>
<dbReference type="GO" id="GO:0000105">
    <property type="term" value="P:L-histidine biosynthetic process"/>
    <property type="evidence" value="ECO:0007669"/>
    <property type="project" value="UniProtKB-UniRule"/>
</dbReference>
<evidence type="ECO:0000256" key="7">
    <source>
        <dbReference type="ARBA" id="ARBA00022679"/>
    </source>
</evidence>
<dbReference type="EMBL" id="CP003804">
    <property type="protein sequence ID" value="AGF47326.1"/>
    <property type="molecule type" value="Genomic_DNA"/>
</dbReference>
<name>M1LTA2_9PROT</name>
<dbReference type="InterPro" id="IPR015422">
    <property type="entry name" value="PyrdxlP-dep_Trfase_small"/>
</dbReference>
<dbReference type="PANTHER" id="PTHR42885">
    <property type="entry name" value="HISTIDINOL-PHOSPHATE AMINOTRANSFERASE-RELATED"/>
    <property type="match status" value="1"/>
</dbReference>
<comment type="catalytic activity">
    <reaction evidence="10 11">
        <text>L-histidinol phosphate + 2-oxoglutarate = 3-(imidazol-4-yl)-2-oxopropyl phosphate + L-glutamate</text>
        <dbReference type="Rhea" id="RHEA:23744"/>
        <dbReference type="ChEBI" id="CHEBI:16810"/>
        <dbReference type="ChEBI" id="CHEBI:29985"/>
        <dbReference type="ChEBI" id="CHEBI:57766"/>
        <dbReference type="ChEBI" id="CHEBI:57980"/>
        <dbReference type="EC" id="2.6.1.9"/>
    </reaction>
</comment>
<reference evidence="13 14" key="1">
    <citation type="journal article" date="2013" name="Genome Biol. Evol.">
        <title>Genome evolution and phylogenomic analysis of candidatus kinetoplastibacterium, the betaproteobacterial endosymbionts of strigomonas and angomonas.</title>
        <authorList>
            <person name="Alves J.M."/>
            <person name="Serrano M.G."/>
            <person name="Maia da Silva F."/>
            <person name="Voegtly L.J."/>
            <person name="Matveyev A.V."/>
            <person name="Teixeira M.M."/>
            <person name="Camargo E.P."/>
            <person name="Buck G.A."/>
        </authorList>
    </citation>
    <scope>NUCLEOTIDE SEQUENCE [LARGE SCALE GENOMIC DNA]</scope>
    <source>
        <strain evidence="13 14">TCC036E</strain>
    </source>
</reference>
<dbReference type="InterPro" id="IPR015421">
    <property type="entry name" value="PyrdxlP-dep_Trfase_major"/>
</dbReference>
<evidence type="ECO:0000256" key="3">
    <source>
        <dbReference type="ARBA" id="ARBA00007970"/>
    </source>
</evidence>
<evidence type="ECO:0000256" key="5">
    <source>
        <dbReference type="ARBA" id="ARBA00022576"/>
    </source>
</evidence>
<feature type="modified residue" description="N6-(pyridoxal phosphate)lysine" evidence="11">
    <location>
        <position position="224"/>
    </location>
</feature>
<evidence type="ECO:0000256" key="10">
    <source>
        <dbReference type="ARBA" id="ARBA00047481"/>
    </source>
</evidence>
<evidence type="ECO:0000256" key="9">
    <source>
        <dbReference type="ARBA" id="ARBA00023102"/>
    </source>
</evidence>
<comment type="cofactor">
    <cofactor evidence="1 11">
        <name>pyridoxal 5'-phosphate</name>
        <dbReference type="ChEBI" id="CHEBI:597326"/>
    </cofactor>
</comment>
<evidence type="ECO:0000256" key="6">
    <source>
        <dbReference type="ARBA" id="ARBA00022605"/>
    </source>
</evidence>
<sequence length="366" mass="41544">MTVKIKKSCDFIFHTIRQDIQKTTSYPISDASGLIKLDAMESPYELPNELREKISKRISLLSFNRYPSTNKKELIQTIKNAFDIPLEADVLFGNGSDELIQLIIQSCCSPGDVVLSPSPSFVYFEMASKFNHAKFIDVPLNNNFQLNMMEMLSAIEKHKPKVIFLAMPNNPTGSLWNNDEVQKIIDNAPGLVVIDEAYQAFTDYTWMQMVTKLPNILVLRTVSKIGLAGLRFGYLSGNHDWINQINKVRPPYNINILTEQAILEIISNKNILDKQTKQILKNKDFLTSELGKFSALTLFPSHANFILIKICNEFDATDIYEKLKKGGVLIKNLSNSHNLLKNCLRISIGTFEENLILLNILKNLIN</sequence>
<dbReference type="Gene3D" id="3.40.640.10">
    <property type="entry name" value="Type I PLP-dependent aspartate aminotransferase-like (Major domain)"/>
    <property type="match status" value="1"/>
</dbReference>
<evidence type="ECO:0000259" key="12">
    <source>
        <dbReference type="Pfam" id="PF00155"/>
    </source>
</evidence>
<evidence type="ECO:0000313" key="13">
    <source>
        <dbReference type="EMBL" id="AGF47326.1"/>
    </source>
</evidence>
<dbReference type="PATRIC" id="fig|1208918.3.peg.23"/>
<evidence type="ECO:0000256" key="8">
    <source>
        <dbReference type="ARBA" id="ARBA00022898"/>
    </source>
</evidence>
<dbReference type="HOGENOM" id="CLU_017584_3_1_4"/>
<comment type="pathway">
    <text evidence="2 11">Amino-acid biosynthesis; L-histidine biosynthesis; L-histidine from 5-phospho-alpha-D-ribose 1-diphosphate: step 7/9.</text>
</comment>
<dbReference type="RefSeq" id="WP_015238868.1">
    <property type="nucleotide sequence ID" value="NC_020283.1"/>
</dbReference>
<dbReference type="HAMAP" id="MF_01023">
    <property type="entry name" value="HisC_aminotrans_2"/>
    <property type="match status" value="1"/>
</dbReference>
<proteinExistence type="inferred from homology"/>
<keyword evidence="5 11" id="KW-0032">Aminotransferase</keyword>
<dbReference type="KEGG" id="kct:CDEE_0235"/>